<proteinExistence type="predicted"/>
<organism evidence="1 2">
    <name type="scientific">Apatococcus fuscideae</name>
    <dbReference type="NCBI Taxonomy" id="2026836"/>
    <lineage>
        <taxon>Eukaryota</taxon>
        <taxon>Viridiplantae</taxon>
        <taxon>Chlorophyta</taxon>
        <taxon>core chlorophytes</taxon>
        <taxon>Trebouxiophyceae</taxon>
        <taxon>Chlorellales</taxon>
        <taxon>Chlorellaceae</taxon>
        <taxon>Apatococcus</taxon>
    </lineage>
</organism>
<gene>
    <name evidence="1" type="ORF">WJX84_002431</name>
</gene>
<accession>A0AAW1T5A0</accession>
<dbReference type="AlphaFoldDB" id="A0AAW1T5A0"/>
<comment type="caution">
    <text evidence="1">The sequence shown here is derived from an EMBL/GenBank/DDBJ whole genome shotgun (WGS) entry which is preliminary data.</text>
</comment>
<evidence type="ECO:0000313" key="1">
    <source>
        <dbReference type="EMBL" id="KAK9864202.1"/>
    </source>
</evidence>
<reference evidence="1 2" key="1">
    <citation type="journal article" date="2024" name="Nat. Commun.">
        <title>Phylogenomics reveals the evolutionary origins of lichenization in chlorophyte algae.</title>
        <authorList>
            <person name="Puginier C."/>
            <person name="Libourel C."/>
            <person name="Otte J."/>
            <person name="Skaloud P."/>
            <person name="Haon M."/>
            <person name="Grisel S."/>
            <person name="Petersen M."/>
            <person name="Berrin J.G."/>
            <person name="Delaux P.M."/>
            <person name="Dal Grande F."/>
            <person name="Keller J."/>
        </authorList>
    </citation>
    <scope>NUCLEOTIDE SEQUENCE [LARGE SCALE GENOMIC DNA]</scope>
    <source>
        <strain evidence="1 2">SAG 2523</strain>
    </source>
</reference>
<dbReference type="EMBL" id="JALJOV010000381">
    <property type="protein sequence ID" value="KAK9864202.1"/>
    <property type="molecule type" value="Genomic_DNA"/>
</dbReference>
<protein>
    <submittedName>
        <fullName evidence="1">Uncharacterized protein</fullName>
    </submittedName>
</protein>
<name>A0AAW1T5A0_9CHLO</name>
<keyword evidence="2" id="KW-1185">Reference proteome</keyword>
<sequence length="254" mass="27910">MGAQDVKADTVGLKRLEFVRSYASYFTGLASSAYSTTKAHLPEQLGPTIKTIEDKASAFKPYVTSAQDKSDSLLKGVDGQVDYVVKNGSSVLGDQKGFLNQKLQAQRKFHENNLQHFNSSRSAILDRISSGVNWFKSHGLNGTLSVAVDNSKATYAKVTKSLSSTWEEISKTPLVSKASTQYLQLHDAALATPTYHQLFDFISKTQEKFYSVPAVKKVSSNVDPYLSSIYENSYYTAAKDHLKPVSSAKKTATQ</sequence>
<evidence type="ECO:0000313" key="2">
    <source>
        <dbReference type="Proteomes" id="UP001485043"/>
    </source>
</evidence>
<dbReference type="Proteomes" id="UP001485043">
    <property type="component" value="Unassembled WGS sequence"/>
</dbReference>